<dbReference type="InterPro" id="IPR016187">
    <property type="entry name" value="CTDL_fold"/>
</dbReference>
<dbReference type="CDD" id="cd00037">
    <property type="entry name" value="CLECT"/>
    <property type="match status" value="1"/>
</dbReference>
<dbReference type="InterPro" id="IPR001304">
    <property type="entry name" value="C-type_lectin-like"/>
</dbReference>
<dbReference type="PROSITE" id="PS50041">
    <property type="entry name" value="C_TYPE_LECTIN_2"/>
    <property type="match status" value="1"/>
</dbReference>
<dbReference type="PANTHER" id="PTHR22803">
    <property type="entry name" value="MANNOSE, PHOSPHOLIPASE, LECTIN RECEPTOR RELATED"/>
    <property type="match status" value="1"/>
</dbReference>
<dbReference type="AlphaFoldDB" id="A0A8W8HVX1"/>
<dbReference type="Pfam" id="PF00059">
    <property type="entry name" value="Lectin_C"/>
    <property type="match status" value="1"/>
</dbReference>
<keyword evidence="1" id="KW-1015">Disulfide bond</keyword>
<dbReference type="InterPro" id="IPR018378">
    <property type="entry name" value="C-type_lectin_CS"/>
</dbReference>
<evidence type="ECO:0000256" key="1">
    <source>
        <dbReference type="ARBA" id="ARBA00023157"/>
    </source>
</evidence>
<dbReference type="Gene3D" id="3.10.100.10">
    <property type="entry name" value="Mannose-Binding Protein A, subunit A"/>
    <property type="match status" value="1"/>
</dbReference>
<dbReference type="SUPFAM" id="SSF56436">
    <property type="entry name" value="C-type lectin-like"/>
    <property type="match status" value="1"/>
</dbReference>
<dbReference type="Gene3D" id="3.50.4.10">
    <property type="entry name" value="Hepatocyte Growth Factor"/>
    <property type="match status" value="1"/>
</dbReference>
<dbReference type="EnsemblMetazoa" id="G11330.1">
    <property type="protein sequence ID" value="G11330.1:cds"/>
    <property type="gene ID" value="G11330"/>
</dbReference>
<dbReference type="InterPro" id="IPR003609">
    <property type="entry name" value="Pan_app"/>
</dbReference>
<dbReference type="SUPFAM" id="SSF57414">
    <property type="entry name" value="Hairpin loop containing domain-like"/>
    <property type="match status" value="1"/>
</dbReference>
<sequence length="416" mass="46907">MPITVKPRRRKEITFASTCAIIVWSSRVSCSPTSNVFAPNVGCRCMVVAFSNKSRDFGANPGVFFWSVRYSMSTSGLNCPCTSKGQRFSCKQRICATLKVKAITFLSFAGISCFSYRTYNALQQLYLVPAVEQVWLQKHQELLEKIINSGVPVRLGSDARCCSPGHTTKFGSYSIMDLNSSKVVDIQLVRNNINRNQHHLVESVRNPSYDDRGTNAVHVISSSNSNSRLDCASQCTAWGECKSVMFNMNTNECQLLSIHMGDQSDAGPHSSIGWLYYEKAFDCTIWHQRFGHWYLLDSKYRTFNDSRTFCASLFPPAYVIEVQSETENDWLIELTSNQCGEAFEYWVNGYDTDNSGTFTWIDSQNRTTYTNWYPGEPNDSGGIGSEKCITSSTGYEGVWVDIPCTFSRPVVCERNF</sequence>
<evidence type="ECO:0000313" key="3">
    <source>
        <dbReference type="EnsemblMetazoa" id="G11330.1:cds"/>
    </source>
</evidence>
<evidence type="ECO:0000313" key="4">
    <source>
        <dbReference type="Proteomes" id="UP000005408"/>
    </source>
</evidence>
<dbReference type="InterPro" id="IPR050111">
    <property type="entry name" value="C-type_lectin/snaclec_domain"/>
</dbReference>
<feature type="domain" description="C-type lectin" evidence="2">
    <location>
        <begin position="294"/>
        <end position="413"/>
    </location>
</feature>
<accession>A0A8W8HVX1</accession>
<proteinExistence type="predicted"/>
<dbReference type="SMART" id="SM00034">
    <property type="entry name" value="CLECT"/>
    <property type="match status" value="1"/>
</dbReference>
<dbReference type="PROSITE" id="PS00615">
    <property type="entry name" value="C_TYPE_LECTIN_1"/>
    <property type="match status" value="1"/>
</dbReference>
<dbReference type="Proteomes" id="UP000005408">
    <property type="component" value="Unassembled WGS sequence"/>
</dbReference>
<reference evidence="3" key="1">
    <citation type="submission" date="2022-08" db="UniProtKB">
        <authorList>
            <consortium name="EnsemblMetazoa"/>
        </authorList>
    </citation>
    <scope>IDENTIFICATION</scope>
    <source>
        <strain evidence="3">05x7-T-G4-1.051#20</strain>
    </source>
</reference>
<dbReference type="InterPro" id="IPR016186">
    <property type="entry name" value="C-type_lectin-like/link_sf"/>
</dbReference>
<protein>
    <recommendedName>
        <fullName evidence="2">C-type lectin domain-containing protein</fullName>
    </recommendedName>
</protein>
<organism evidence="3 4">
    <name type="scientific">Magallana gigas</name>
    <name type="common">Pacific oyster</name>
    <name type="synonym">Crassostrea gigas</name>
    <dbReference type="NCBI Taxonomy" id="29159"/>
    <lineage>
        <taxon>Eukaryota</taxon>
        <taxon>Metazoa</taxon>
        <taxon>Spiralia</taxon>
        <taxon>Lophotrochozoa</taxon>
        <taxon>Mollusca</taxon>
        <taxon>Bivalvia</taxon>
        <taxon>Autobranchia</taxon>
        <taxon>Pteriomorphia</taxon>
        <taxon>Ostreida</taxon>
        <taxon>Ostreoidea</taxon>
        <taxon>Ostreidae</taxon>
        <taxon>Magallana</taxon>
    </lineage>
</organism>
<evidence type="ECO:0000259" key="2">
    <source>
        <dbReference type="PROSITE" id="PS50041"/>
    </source>
</evidence>
<name>A0A8W8HVX1_MAGGI</name>
<keyword evidence="4" id="KW-1185">Reference proteome</keyword>
<dbReference type="Pfam" id="PF00024">
    <property type="entry name" value="PAN_1"/>
    <property type="match status" value="1"/>
</dbReference>